<dbReference type="FunFam" id="1.10.630.10:FF:000042">
    <property type="entry name" value="Cytochrome P450"/>
    <property type="match status" value="1"/>
</dbReference>
<dbReference type="EMBL" id="FJ906823">
    <property type="protein sequence ID" value="ACQ90303.1"/>
    <property type="molecule type" value="mRNA"/>
</dbReference>
<comment type="subcellular location">
    <subcellularLocation>
        <location evidence="2">Endoplasmic reticulum membrane</location>
        <topology evidence="2">Peripheral membrane protein</topology>
    </subcellularLocation>
    <subcellularLocation>
        <location evidence="1">Microsome membrane</location>
        <topology evidence="1">Peripheral membrane protein</topology>
    </subcellularLocation>
</comment>
<evidence type="ECO:0000256" key="8">
    <source>
        <dbReference type="ARBA" id="ARBA00023004"/>
    </source>
</evidence>
<evidence type="ECO:0000313" key="13">
    <source>
        <dbReference type="EMBL" id="ACQ90303.1"/>
    </source>
</evidence>
<keyword evidence="7 11" id="KW-0560">Oxidoreductase</keyword>
<dbReference type="InterPro" id="IPR017972">
    <property type="entry name" value="Cyt_P450_CS"/>
</dbReference>
<keyword evidence="6" id="KW-0256">Endoplasmic reticulum</keyword>
<evidence type="ECO:0000256" key="5">
    <source>
        <dbReference type="ARBA" id="ARBA00022723"/>
    </source>
</evidence>
<keyword evidence="4 10" id="KW-0349">Heme</keyword>
<evidence type="ECO:0000256" key="10">
    <source>
        <dbReference type="PIRSR" id="PIRSR602401-1"/>
    </source>
</evidence>
<evidence type="ECO:0000256" key="11">
    <source>
        <dbReference type="RuleBase" id="RU000461"/>
    </source>
</evidence>
<dbReference type="CDD" id="cd11055">
    <property type="entry name" value="CYP3A-like"/>
    <property type="match status" value="1"/>
</dbReference>
<keyword evidence="8 10" id="KW-0408">Iron</keyword>
<dbReference type="Gene3D" id="1.10.630.10">
    <property type="entry name" value="Cytochrome P450"/>
    <property type="match status" value="1"/>
</dbReference>
<evidence type="ECO:0000256" key="3">
    <source>
        <dbReference type="ARBA" id="ARBA00010617"/>
    </source>
</evidence>
<dbReference type="GO" id="GO:0008395">
    <property type="term" value="F:steroid hydroxylase activity"/>
    <property type="evidence" value="ECO:0007669"/>
    <property type="project" value="TreeGrafter"/>
</dbReference>
<dbReference type="AlphaFoldDB" id="C4P9M5"/>
<keyword evidence="5 10" id="KW-0479">Metal-binding</keyword>
<evidence type="ECO:0000256" key="1">
    <source>
        <dbReference type="ARBA" id="ARBA00004174"/>
    </source>
</evidence>
<accession>C4P9M5</accession>
<comment type="cofactor">
    <cofactor evidence="10">
        <name>heme</name>
        <dbReference type="ChEBI" id="CHEBI:30413"/>
    </cofactor>
</comment>
<sequence length="510" mass="58015">METLVKVPICWIYLEMFTQFSDLRSYKYSVYKQSYFWSLGIPGPTPIPFLGIIPSIAKMGLKETDLRLMQKYGRHVGTFFGNLPQLLITDPEMIKEILVRRFSEFTNRAQSFRNVEFFDSAVNVAPGEHWKFLRSTLSPTFSSGKIRNMTPLISRCLEKLTRNARNMSEGGKSVEMKSLFGAFTLDVICSTGFGIEVDSQSNPEDPFVVNARKAMSASIIGIRILLSMLFPDFQIFFRNIPLMDQKALDFFIEATKSVMQERRKSTSDNYKDLIQLMINAHKEQSDKTTENEEGMNYESYKKRGLTDREILANALIFLLAAFDTTSSLLTFVSYCLAVNQDVQDKLISEIDKELCKKQPTYDNVFKLQYLDMVVNETLRIYPPATRFNREASADTEVCGVKIPKGLDVTVVVSAVHYDPEFWPNPRKFDPERFSPENKGNIKPFSFLPFGAGPRNCIGMRLALLEAKMAIVEMLQNFRFVTAPETEIPPKLGKGALTKPANGVYLKLEAL</sequence>
<dbReference type="PROSITE" id="PS00086">
    <property type="entry name" value="CYTOCHROME_P450"/>
    <property type="match status" value="1"/>
</dbReference>
<dbReference type="InterPro" id="IPR001128">
    <property type="entry name" value="Cyt_P450"/>
</dbReference>
<proteinExistence type="evidence at transcript level"/>
<dbReference type="InterPro" id="IPR002401">
    <property type="entry name" value="Cyt_P450_E_grp-I"/>
</dbReference>
<dbReference type="GO" id="GO:0020037">
    <property type="term" value="F:heme binding"/>
    <property type="evidence" value="ECO:0007669"/>
    <property type="project" value="InterPro"/>
</dbReference>
<keyword evidence="12" id="KW-0812">Transmembrane</keyword>
<evidence type="ECO:0000256" key="6">
    <source>
        <dbReference type="ARBA" id="ARBA00022848"/>
    </source>
</evidence>
<feature type="transmembrane region" description="Helical" evidence="12">
    <location>
        <begin position="35"/>
        <end position="57"/>
    </location>
</feature>
<keyword evidence="12" id="KW-1133">Transmembrane helix</keyword>
<protein>
    <submittedName>
        <fullName evidence="13">Cytochrome P450</fullName>
    </submittedName>
</protein>
<organism evidence="13">
    <name type="scientific">Sinohyriopsis cumingii</name>
    <name type="common">Triangle sail mussel</name>
    <name type="synonym">Hyriopsis cumingii</name>
    <dbReference type="NCBI Taxonomy" id="165450"/>
    <lineage>
        <taxon>Eukaryota</taxon>
        <taxon>Metazoa</taxon>
        <taxon>Spiralia</taxon>
        <taxon>Lophotrochozoa</taxon>
        <taxon>Mollusca</taxon>
        <taxon>Bivalvia</taxon>
        <taxon>Autobranchia</taxon>
        <taxon>Heteroconchia</taxon>
        <taxon>Palaeoheterodonta</taxon>
        <taxon>Unionida</taxon>
        <taxon>Unionoidea</taxon>
        <taxon>Unionidae</taxon>
        <taxon>Gonideinae</taxon>
        <taxon>Sinohyriopsis</taxon>
    </lineage>
</organism>
<evidence type="ECO:0000256" key="7">
    <source>
        <dbReference type="ARBA" id="ARBA00023002"/>
    </source>
</evidence>
<keyword evidence="11" id="KW-0503">Monooxygenase</keyword>
<dbReference type="SUPFAM" id="SSF48264">
    <property type="entry name" value="Cytochrome P450"/>
    <property type="match status" value="1"/>
</dbReference>
<keyword evidence="12" id="KW-0472">Membrane</keyword>
<evidence type="ECO:0000256" key="12">
    <source>
        <dbReference type="SAM" id="Phobius"/>
    </source>
</evidence>
<evidence type="ECO:0000256" key="4">
    <source>
        <dbReference type="ARBA" id="ARBA00022617"/>
    </source>
</evidence>
<dbReference type="GO" id="GO:0005506">
    <property type="term" value="F:iron ion binding"/>
    <property type="evidence" value="ECO:0007669"/>
    <property type="project" value="InterPro"/>
</dbReference>
<evidence type="ECO:0000256" key="9">
    <source>
        <dbReference type="ARBA" id="ARBA00043906"/>
    </source>
</evidence>
<dbReference type="InterPro" id="IPR036396">
    <property type="entry name" value="Cyt_P450_sf"/>
</dbReference>
<comment type="function">
    <text evidence="9">Cytochromes P450 are a group of heme-thiolate monooxygenases. They oxidize a variety of structurally unrelated compounds, including steroids, fatty acids, and xenobiotics.</text>
</comment>
<dbReference type="GO" id="GO:0016705">
    <property type="term" value="F:oxidoreductase activity, acting on paired donors, with incorporation or reduction of molecular oxygen"/>
    <property type="evidence" value="ECO:0007669"/>
    <property type="project" value="InterPro"/>
</dbReference>
<dbReference type="InterPro" id="IPR050705">
    <property type="entry name" value="Cytochrome_P450_3A"/>
</dbReference>
<dbReference type="Pfam" id="PF00067">
    <property type="entry name" value="p450"/>
    <property type="match status" value="1"/>
</dbReference>
<comment type="similarity">
    <text evidence="3 11">Belongs to the cytochrome P450 family.</text>
</comment>
<dbReference type="GO" id="GO:0005789">
    <property type="term" value="C:endoplasmic reticulum membrane"/>
    <property type="evidence" value="ECO:0007669"/>
    <property type="project" value="UniProtKB-SubCell"/>
</dbReference>
<evidence type="ECO:0000256" key="2">
    <source>
        <dbReference type="ARBA" id="ARBA00004406"/>
    </source>
</evidence>
<keyword evidence="6" id="KW-0492">Microsome</keyword>
<reference evidence="13" key="1">
    <citation type="submission" date="2009-04" db="EMBL/GenBank/DDBJ databases">
        <authorList>
            <person name="Xiao T.Y."/>
            <person name="Guo X.Z."/>
            <person name="Zhang H.Y."/>
            <person name="Su J.M."/>
            <person name="Xu B.H."/>
            <person name="Ge X.K."/>
            <person name="Liu Q.L."/>
        </authorList>
    </citation>
    <scope>NUCLEOTIDE SEQUENCE</scope>
    <source>
        <tissue evidence="13">Liver</tissue>
    </source>
</reference>
<feature type="binding site" description="axial binding residue" evidence="10">
    <location>
        <position position="456"/>
    </location>
    <ligand>
        <name>heme</name>
        <dbReference type="ChEBI" id="CHEBI:30413"/>
    </ligand>
    <ligandPart>
        <name>Fe</name>
        <dbReference type="ChEBI" id="CHEBI:18248"/>
    </ligandPart>
</feature>
<name>C4P9M5_SINCU</name>
<dbReference type="PANTHER" id="PTHR24302">
    <property type="entry name" value="CYTOCHROME P450 FAMILY 3"/>
    <property type="match status" value="1"/>
</dbReference>
<dbReference type="PRINTS" id="PR00463">
    <property type="entry name" value="EP450I"/>
</dbReference>
<dbReference type="PANTHER" id="PTHR24302:SF15">
    <property type="entry name" value="FATTY-ACID PEROXYGENASE"/>
    <property type="match status" value="1"/>
</dbReference>
<dbReference type="PRINTS" id="PR00385">
    <property type="entry name" value="P450"/>
</dbReference>